<evidence type="ECO:0000313" key="2">
    <source>
        <dbReference type="EMBL" id="KAE8974574.1"/>
    </source>
</evidence>
<organism evidence="2 3">
    <name type="scientific">Phytophthora rubi</name>
    <dbReference type="NCBI Taxonomy" id="129364"/>
    <lineage>
        <taxon>Eukaryota</taxon>
        <taxon>Sar</taxon>
        <taxon>Stramenopiles</taxon>
        <taxon>Oomycota</taxon>
        <taxon>Peronosporomycetes</taxon>
        <taxon>Peronosporales</taxon>
        <taxon>Peronosporaceae</taxon>
        <taxon>Phytophthora</taxon>
    </lineage>
</organism>
<dbReference type="Proteomes" id="UP000429607">
    <property type="component" value="Unassembled WGS sequence"/>
</dbReference>
<sequence>MSCTVTHLHTVRDGRNIRSQMGQSWSLPVDGGSGVGHRTLADCNAAHCGLQSHMHRPIVPRRYRCIDARGAAALASLYASTGENISAFSHEGGDRGLAIALSQHSVESGLDVSQYSQAGDPRTSDGGLISLQLAQQAPASVLSGNSYAEYGGSHREVAPGSDPDLGGTQGEETTPRPPSNDKDSVVSAVSGGTASEETTAEELTFEDFECSEALVQRDGKETKIAIVLKVKGKDTKETKYTELRAFCARVGIRAYKNKSKAMLLEMIAQKIKNDKVYQPIFDAKRAQRLDPVCKQIQCPFRLMNVMFSSQLVDRFIALVDRRSRVDLDGPVSVEVLYWTDVRSSFVDDTPSDDFDCLVAAHPALDPHKIDPGKIVLHTAEHLRSIWHTSHATYKKALVRFTKSGTNGDDFYRFCGGRLDALYVHLHLLKRPGLTATVNQELPDEVYYESEDDPKIISEPRSKKKSDVAEAIREFVNQQESMEERKYRFLEKKETQRMEYLEQRSRAESRRAALQEYTFLRDRLRALYRQQEHETSVRIREDFDEEIVFLKSKKQKLSEEM</sequence>
<protein>
    <submittedName>
        <fullName evidence="2">Uncharacterized protein</fullName>
    </submittedName>
</protein>
<dbReference type="EMBL" id="QXFV01003699">
    <property type="protein sequence ID" value="KAE8974574.1"/>
    <property type="molecule type" value="Genomic_DNA"/>
</dbReference>
<gene>
    <name evidence="2" type="ORF">PR001_g25952</name>
</gene>
<evidence type="ECO:0000256" key="1">
    <source>
        <dbReference type="SAM" id="MobiDB-lite"/>
    </source>
</evidence>
<reference evidence="2 3" key="1">
    <citation type="submission" date="2018-09" db="EMBL/GenBank/DDBJ databases">
        <title>Genomic investigation of the strawberry pathogen Phytophthora fragariae indicates pathogenicity is determined by transcriptional variation in three key races.</title>
        <authorList>
            <person name="Adams T.M."/>
            <person name="Armitage A.D."/>
            <person name="Sobczyk M.K."/>
            <person name="Bates H.J."/>
            <person name="Dunwell J.M."/>
            <person name="Nellist C.F."/>
            <person name="Harrison R.J."/>
        </authorList>
    </citation>
    <scope>NUCLEOTIDE SEQUENCE [LARGE SCALE GENOMIC DNA]</scope>
    <source>
        <strain evidence="2 3">SCRP249</strain>
    </source>
</reference>
<feature type="compositionally biased region" description="Low complexity" evidence="1">
    <location>
        <begin position="185"/>
        <end position="197"/>
    </location>
</feature>
<comment type="caution">
    <text evidence="2">The sequence shown here is derived from an EMBL/GenBank/DDBJ whole genome shotgun (WGS) entry which is preliminary data.</text>
</comment>
<accession>A0A6A3I2H7</accession>
<proteinExistence type="predicted"/>
<name>A0A6A3I2H7_9STRA</name>
<feature type="region of interest" description="Disordered" evidence="1">
    <location>
        <begin position="145"/>
        <end position="200"/>
    </location>
</feature>
<evidence type="ECO:0000313" key="3">
    <source>
        <dbReference type="Proteomes" id="UP000429607"/>
    </source>
</evidence>
<dbReference type="AlphaFoldDB" id="A0A6A3I2H7"/>